<proteinExistence type="predicted"/>
<dbReference type="EMBL" id="LAZR01051274">
    <property type="protein sequence ID" value="KKK85511.1"/>
    <property type="molecule type" value="Genomic_DNA"/>
</dbReference>
<sequence>MEDYTAGSPIGGLKWSRKSTYTVSKELRFVNICISPKTTGKLLKDMKYSLKTNRKTIAEIQHPDRNQQFEIIADMKKQFVELGQPVISVDSKKKELIDNSKNQLNLIQTMVHRS</sequence>
<gene>
    <name evidence="1" type="ORF">LCGC14_2772580</name>
</gene>
<protein>
    <submittedName>
        <fullName evidence="1">Uncharacterized protein</fullName>
    </submittedName>
</protein>
<dbReference type="InterPro" id="IPR011518">
    <property type="entry name" value="Transposase_36"/>
</dbReference>
<dbReference type="AlphaFoldDB" id="A0A0F9BMB5"/>
<reference evidence="1" key="1">
    <citation type="journal article" date="2015" name="Nature">
        <title>Complex archaea that bridge the gap between prokaryotes and eukaryotes.</title>
        <authorList>
            <person name="Spang A."/>
            <person name="Saw J.H."/>
            <person name="Jorgensen S.L."/>
            <person name="Zaremba-Niedzwiedzka K."/>
            <person name="Martijn J."/>
            <person name="Lind A.E."/>
            <person name="van Eijk R."/>
            <person name="Schleper C."/>
            <person name="Guy L."/>
            <person name="Ettema T.J."/>
        </authorList>
    </citation>
    <scope>NUCLEOTIDE SEQUENCE</scope>
</reference>
<evidence type="ECO:0000313" key="1">
    <source>
        <dbReference type="EMBL" id="KKK85511.1"/>
    </source>
</evidence>
<name>A0A0F9BMB5_9ZZZZ</name>
<accession>A0A0F9BMB5</accession>
<dbReference type="Pfam" id="PF07592">
    <property type="entry name" value="DDE_Tnp_ISAZ013"/>
    <property type="match status" value="1"/>
</dbReference>
<comment type="caution">
    <text evidence="1">The sequence shown here is derived from an EMBL/GenBank/DDBJ whole genome shotgun (WGS) entry which is preliminary data.</text>
</comment>
<organism evidence="1">
    <name type="scientific">marine sediment metagenome</name>
    <dbReference type="NCBI Taxonomy" id="412755"/>
    <lineage>
        <taxon>unclassified sequences</taxon>
        <taxon>metagenomes</taxon>
        <taxon>ecological metagenomes</taxon>
    </lineage>
</organism>